<proteinExistence type="predicted"/>
<dbReference type="RefSeq" id="WP_344903160.1">
    <property type="nucleotide sequence ID" value="NZ_BAAAYO010000001.1"/>
</dbReference>
<evidence type="ECO:0000256" key="1">
    <source>
        <dbReference type="SAM" id="Phobius"/>
    </source>
</evidence>
<gene>
    <name evidence="3" type="ORF">ACFFNY_14760</name>
</gene>
<dbReference type="Pfam" id="PF08378">
    <property type="entry name" value="NERD"/>
    <property type="match status" value="1"/>
</dbReference>
<name>A0ABV5VWY7_9BACL</name>
<feature type="transmembrane region" description="Helical" evidence="1">
    <location>
        <begin position="6"/>
        <end position="25"/>
    </location>
</feature>
<keyword evidence="1" id="KW-1133">Transmembrane helix</keyword>
<keyword evidence="1" id="KW-0472">Membrane</keyword>
<protein>
    <submittedName>
        <fullName evidence="3">Nuclease-related domain-containing protein</fullName>
    </submittedName>
</protein>
<accession>A0ABV5VWY7</accession>
<keyword evidence="4" id="KW-1185">Reference proteome</keyword>
<keyword evidence="1" id="KW-0812">Transmembrane</keyword>
<dbReference type="InterPro" id="IPR011528">
    <property type="entry name" value="NERD"/>
</dbReference>
<sequence>MKLYIYVVVFFIVYKYVMPFLRLSFENMHIRVNLKKLNHKNYRIIQNVSLPEYHVHKLKNGEMVPYSATGQNLFIDYLIVSKYGIFLIKLLNLKHRFSGLKGREHGENWTWTRFSSIRLPLVPGLGDTHIKVRNPLIEAQLFSVSLKKHVHPIEKRIPFHPIVIIIPKIKTANLYNNQADVTFYHSLLRMIEQYKDVALNDDEIDNIYQNIMKVCK</sequence>
<reference evidence="3 4" key="1">
    <citation type="submission" date="2024-09" db="EMBL/GenBank/DDBJ databases">
        <authorList>
            <person name="Sun Q."/>
            <person name="Mori K."/>
        </authorList>
    </citation>
    <scope>NUCLEOTIDE SEQUENCE [LARGE SCALE GENOMIC DNA]</scope>
    <source>
        <strain evidence="3 4">JCM 12520</strain>
    </source>
</reference>
<evidence type="ECO:0000313" key="4">
    <source>
        <dbReference type="Proteomes" id="UP001589619"/>
    </source>
</evidence>
<dbReference type="Proteomes" id="UP001589619">
    <property type="component" value="Unassembled WGS sequence"/>
</dbReference>
<feature type="domain" description="NERD" evidence="2">
    <location>
        <begin position="33"/>
        <end position="165"/>
    </location>
</feature>
<organism evidence="3 4">
    <name type="scientific">Paenibacillus hodogayensis</name>
    <dbReference type="NCBI Taxonomy" id="279208"/>
    <lineage>
        <taxon>Bacteria</taxon>
        <taxon>Bacillati</taxon>
        <taxon>Bacillota</taxon>
        <taxon>Bacilli</taxon>
        <taxon>Bacillales</taxon>
        <taxon>Paenibacillaceae</taxon>
        <taxon>Paenibacillus</taxon>
    </lineage>
</organism>
<evidence type="ECO:0000313" key="3">
    <source>
        <dbReference type="EMBL" id="MFB9752824.1"/>
    </source>
</evidence>
<evidence type="ECO:0000259" key="2">
    <source>
        <dbReference type="Pfam" id="PF08378"/>
    </source>
</evidence>
<dbReference type="EMBL" id="JBHMAG010000012">
    <property type="protein sequence ID" value="MFB9752824.1"/>
    <property type="molecule type" value="Genomic_DNA"/>
</dbReference>
<comment type="caution">
    <text evidence="3">The sequence shown here is derived from an EMBL/GenBank/DDBJ whole genome shotgun (WGS) entry which is preliminary data.</text>
</comment>